<evidence type="ECO:0000313" key="1">
    <source>
        <dbReference type="EMBL" id="EFK57042.1"/>
    </source>
</evidence>
<dbReference type="HOGENOM" id="CLU_1065198_0_0_10"/>
<proteinExistence type="predicted"/>
<sequence>MASNATQSLNEFFLKVLTIQKSAQSINDNWLDSTKLSYSPHIFTDPFNVDIQSEKEQVDFFNKLLGRSDTEIKWAKKGSSGRQIVIDETNKTKLSIEFLSSIYCQLSVPVFEHICVFLKTLLGTNSSKSINIINEFDIEFQEQLVAIDNKKLLKTPTILILHNLRLFRNCITHNGGLVQALENDFIEFNKKIKEGKKFKNLQFYGALQKENFCYSINYEIGYIQLKGSSFIKLLDLYSQIAYMAYLCYCRKNNMPEEANIF</sequence>
<dbReference type="EMBL" id="ACHA02000012">
    <property type="protein sequence ID" value="EFK57042.1"/>
    <property type="molecule type" value="Genomic_DNA"/>
</dbReference>
<dbReference type="RefSeq" id="WP_002996276.1">
    <property type="nucleotide sequence ID" value="NZ_GL379770.1"/>
</dbReference>
<organism evidence="1 2">
    <name type="scientific">Sphingobacterium spiritivorum ATCC 33861</name>
    <dbReference type="NCBI Taxonomy" id="525373"/>
    <lineage>
        <taxon>Bacteria</taxon>
        <taxon>Pseudomonadati</taxon>
        <taxon>Bacteroidota</taxon>
        <taxon>Sphingobacteriia</taxon>
        <taxon>Sphingobacteriales</taxon>
        <taxon>Sphingobacteriaceae</taxon>
        <taxon>Sphingobacterium</taxon>
    </lineage>
</organism>
<accession>D7VTE1</accession>
<gene>
    <name evidence="1" type="ORF">HMPREF0766_14245</name>
</gene>
<dbReference type="Proteomes" id="UP000006258">
    <property type="component" value="Unassembled WGS sequence"/>
</dbReference>
<reference evidence="1" key="1">
    <citation type="submission" date="2010-07" db="EMBL/GenBank/DDBJ databases">
        <authorList>
            <person name="Muzny D."/>
            <person name="Qin X."/>
            <person name="Buhay C."/>
            <person name="Dugan-Rocha S."/>
            <person name="Ding Y."/>
            <person name="Chen G."/>
            <person name="Hawes A."/>
            <person name="Holder M."/>
            <person name="Jhangiani S."/>
            <person name="Johnson A."/>
            <person name="Khan Z."/>
            <person name="Li Z."/>
            <person name="Liu W."/>
            <person name="Liu X."/>
            <person name="Perez L."/>
            <person name="Shen H."/>
            <person name="Wang Q."/>
            <person name="Watt J."/>
            <person name="Xi L."/>
            <person name="Xin Y."/>
            <person name="Zhou J."/>
            <person name="Deng J."/>
            <person name="Jiang H."/>
            <person name="Liu Y."/>
            <person name="Qu J."/>
            <person name="Song X.-Z."/>
            <person name="Zhang L."/>
            <person name="Villasana D."/>
            <person name="Johnson A."/>
            <person name="Liu J."/>
            <person name="Liyanage D."/>
            <person name="Lorensuhewa L."/>
            <person name="Robinson T."/>
            <person name="Song A."/>
            <person name="Song B.-B."/>
            <person name="Dinh H."/>
            <person name="Thornton R."/>
            <person name="Coyle M."/>
            <person name="Francisco L."/>
            <person name="Jackson L."/>
            <person name="Javaid M."/>
            <person name="Korchina V."/>
            <person name="Kovar C."/>
            <person name="Mata R."/>
            <person name="Mathew T."/>
            <person name="Ngo R."/>
            <person name="Nguyen L."/>
            <person name="Nguyen N."/>
            <person name="Okwuonu G."/>
            <person name="Ongeri F."/>
            <person name="Pham C."/>
            <person name="Simmons D."/>
            <person name="Wilczek-Boney K."/>
            <person name="Hale W."/>
            <person name="Jakkamsetti A."/>
            <person name="Pham P."/>
            <person name="Ruth R."/>
            <person name="San Lucas F."/>
            <person name="Warren J."/>
            <person name="Zhang J."/>
            <person name="Zhao Z."/>
            <person name="Zhou C."/>
            <person name="Zhu D."/>
            <person name="Lee S."/>
            <person name="Bess C."/>
            <person name="Blankenburg K."/>
            <person name="Forbes L."/>
            <person name="Fu Q."/>
            <person name="Gubbala S."/>
            <person name="Hirani K."/>
            <person name="Jayaseelan J.C."/>
            <person name="Lara F."/>
            <person name="Munidasa M."/>
            <person name="Palculict T."/>
            <person name="Patil S."/>
            <person name="Pu L.-L."/>
            <person name="Saada N."/>
            <person name="Tang L."/>
            <person name="Weissenberger G."/>
            <person name="Zhu Y."/>
            <person name="Hemphill L."/>
            <person name="Shang Y."/>
            <person name="Youmans B."/>
            <person name="Ayvaz T."/>
            <person name="Ross M."/>
            <person name="Santibanez J."/>
            <person name="Aqrawi P."/>
            <person name="Gross S."/>
            <person name="Joshi V."/>
            <person name="Fowler G."/>
            <person name="Nazareth L."/>
            <person name="Reid J."/>
            <person name="Worley K."/>
            <person name="Petrosino J."/>
            <person name="Highlander S."/>
            <person name="Gibbs R."/>
        </authorList>
    </citation>
    <scope>NUCLEOTIDE SEQUENCE [LARGE SCALE GENOMIC DNA]</scope>
    <source>
        <strain evidence="1">ATCC 33861</strain>
    </source>
</reference>
<name>D7VTE1_SPHSI</name>
<comment type="caution">
    <text evidence="1">The sequence shown here is derived from an EMBL/GenBank/DDBJ whole genome shotgun (WGS) entry which is preliminary data.</text>
</comment>
<protein>
    <submittedName>
        <fullName evidence="1">Uncharacterized protein</fullName>
    </submittedName>
</protein>
<dbReference type="AlphaFoldDB" id="D7VTE1"/>
<keyword evidence="2" id="KW-1185">Reference proteome</keyword>
<evidence type="ECO:0000313" key="2">
    <source>
        <dbReference type="Proteomes" id="UP000006258"/>
    </source>
</evidence>
<dbReference type="GeneID" id="95430565"/>
<dbReference type="OrthoDB" id="9974354at2"/>